<reference evidence="1" key="1">
    <citation type="journal article" date="2023" name="PLoS Negl. Trop. Dis.">
        <title>A genome sequence for Biomphalaria pfeifferi, the major vector snail for the human-infecting parasite Schistosoma mansoni.</title>
        <authorList>
            <person name="Bu L."/>
            <person name="Lu L."/>
            <person name="Laidemitt M.R."/>
            <person name="Zhang S.M."/>
            <person name="Mutuku M."/>
            <person name="Mkoji G."/>
            <person name="Steinauer M."/>
            <person name="Loker E.S."/>
        </authorList>
    </citation>
    <scope>NUCLEOTIDE SEQUENCE</scope>
    <source>
        <strain evidence="1">KasaAsao</strain>
    </source>
</reference>
<organism evidence="1 2">
    <name type="scientific">Biomphalaria pfeifferi</name>
    <name type="common">Bloodfluke planorb</name>
    <name type="synonym">Freshwater snail</name>
    <dbReference type="NCBI Taxonomy" id="112525"/>
    <lineage>
        <taxon>Eukaryota</taxon>
        <taxon>Metazoa</taxon>
        <taxon>Spiralia</taxon>
        <taxon>Lophotrochozoa</taxon>
        <taxon>Mollusca</taxon>
        <taxon>Gastropoda</taxon>
        <taxon>Heterobranchia</taxon>
        <taxon>Euthyneura</taxon>
        <taxon>Panpulmonata</taxon>
        <taxon>Hygrophila</taxon>
        <taxon>Lymnaeoidea</taxon>
        <taxon>Planorbidae</taxon>
        <taxon>Biomphalaria</taxon>
    </lineage>
</organism>
<gene>
    <name evidence="1" type="ORF">Bpfe_000016</name>
</gene>
<dbReference type="EMBL" id="JASAOG010000001">
    <property type="protein sequence ID" value="KAK0070033.1"/>
    <property type="molecule type" value="Genomic_DNA"/>
</dbReference>
<evidence type="ECO:0000313" key="2">
    <source>
        <dbReference type="Proteomes" id="UP001233172"/>
    </source>
</evidence>
<dbReference type="AlphaFoldDB" id="A0AAD8CC86"/>
<reference evidence="1" key="2">
    <citation type="submission" date="2023-04" db="EMBL/GenBank/DDBJ databases">
        <authorList>
            <person name="Bu L."/>
            <person name="Lu L."/>
            <person name="Laidemitt M.R."/>
            <person name="Zhang S.M."/>
            <person name="Mutuku M."/>
            <person name="Mkoji G."/>
            <person name="Steinauer M."/>
            <person name="Loker E.S."/>
        </authorList>
    </citation>
    <scope>NUCLEOTIDE SEQUENCE</scope>
    <source>
        <strain evidence="1">KasaAsao</strain>
        <tissue evidence="1">Whole Snail</tissue>
    </source>
</reference>
<sequence>MEITLCTKKYFGQFPRKKAHPEHFKYMTSLYFYWLGEYLETADLGKRLQQTLPGTITQTLEIQGNITVGQEKSSEIDSQITTVRYINIKWAPPQGHENV</sequence>
<keyword evidence="2" id="KW-1185">Reference proteome</keyword>
<name>A0AAD8CC86_BIOPF</name>
<proteinExistence type="predicted"/>
<evidence type="ECO:0000313" key="1">
    <source>
        <dbReference type="EMBL" id="KAK0070033.1"/>
    </source>
</evidence>
<protein>
    <submittedName>
        <fullName evidence="1">Uncharacterized protein</fullName>
    </submittedName>
</protein>
<accession>A0AAD8CC86</accession>
<comment type="caution">
    <text evidence="1">The sequence shown here is derived from an EMBL/GenBank/DDBJ whole genome shotgun (WGS) entry which is preliminary data.</text>
</comment>
<dbReference type="Proteomes" id="UP001233172">
    <property type="component" value="Unassembled WGS sequence"/>
</dbReference>